<comment type="caution">
    <text evidence="1">The sequence shown here is derived from an EMBL/GenBank/DDBJ whole genome shotgun (WGS) entry which is preliminary data.</text>
</comment>
<reference evidence="1 2" key="1">
    <citation type="submission" date="2018-04" db="EMBL/GenBank/DDBJ databases">
        <title>Paenibacillus taichungensis Genome sequencing and assembly.</title>
        <authorList>
            <person name="Xu J."/>
            <person name="Rensing C."/>
            <person name="Mazhar H.S."/>
        </authorList>
    </citation>
    <scope>NUCLEOTIDE SEQUENCE [LARGE SCALE GENOMIC DNA]</scope>
    <source>
        <strain evidence="1 2">NC1</strain>
    </source>
</reference>
<accession>A0A329QMW3</accession>
<proteinExistence type="predicted"/>
<dbReference type="AlphaFoldDB" id="A0A329QMW3"/>
<gene>
    <name evidence="1" type="ORF">DC345_18060</name>
</gene>
<organism evidence="1 2">
    <name type="scientific">Paenibacillus taichungensis</name>
    <dbReference type="NCBI Taxonomy" id="484184"/>
    <lineage>
        <taxon>Bacteria</taxon>
        <taxon>Bacillati</taxon>
        <taxon>Bacillota</taxon>
        <taxon>Bacilli</taxon>
        <taxon>Bacillales</taxon>
        <taxon>Paenibacillaceae</taxon>
        <taxon>Paenibacillus</taxon>
    </lineage>
</organism>
<protein>
    <submittedName>
        <fullName evidence="1">Uncharacterized protein</fullName>
    </submittedName>
</protein>
<dbReference type="RefSeq" id="WP_113054239.1">
    <property type="nucleotide sequence ID" value="NZ_QEVW01000011.1"/>
</dbReference>
<evidence type="ECO:0000313" key="1">
    <source>
        <dbReference type="EMBL" id="RAW13694.1"/>
    </source>
</evidence>
<name>A0A329QMW3_9BACL</name>
<sequence length="67" mass="6982">MSKTTAITVDLSAQTIDAAVKPAMHYTPAILSVSGTFGSVELMADDDQLAAVANAISQHFKSKEKSA</sequence>
<dbReference type="Proteomes" id="UP000250642">
    <property type="component" value="Unassembled WGS sequence"/>
</dbReference>
<evidence type="ECO:0000313" key="2">
    <source>
        <dbReference type="Proteomes" id="UP000250642"/>
    </source>
</evidence>
<dbReference type="EMBL" id="QEVW01000011">
    <property type="protein sequence ID" value="RAW13694.1"/>
    <property type="molecule type" value="Genomic_DNA"/>
</dbReference>